<dbReference type="EMBL" id="QYUL01000002">
    <property type="protein sequence ID" value="RJF81211.1"/>
    <property type="molecule type" value="Genomic_DNA"/>
</dbReference>
<evidence type="ECO:0000256" key="3">
    <source>
        <dbReference type="ARBA" id="ARBA00023163"/>
    </source>
</evidence>
<name>A0A418VVQ0_9PROT</name>
<dbReference type="InterPro" id="IPR019885">
    <property type="entry name" value="Tscrpt_reg_HTH_AsnC-type_CS"/>
</dbReference>
<dbReference type="Gene3D" id="1.10.10.10">
    <property type="entry name" value="Winged helix-like DNA-binding domain superfamily/Winged helix DNA-binding domain"/>
    <property type="match status" value="1"/>
</dbReference>
<dbReference type="GO" id="GO:0005829">
    <property type="term" value="C:cytosol"/>
    <property type="evidence" value="ECO:0007669"/>
    <property type="project" value="TreeGrafter"/>
</dbReference>
<evidence type="ECO:0000313" key="6">
    <source>
        <dbReference type="Proteomes" id="UP000283458"/>
    </source>
</evidence>
<dbReference type="InterPro" id="IPR036388">
    <property type="entry name" value="WH-like_DNA-bd_sf"/>
</dbReference>
<dbReference type="Pfam" id="PF01037">
    <property type="entry name" value="AsnC_trans_reg"/>
    <property type="match status" value="1"/>
</dbReference>
<dbReference type="InterPro" id="IPR011008">
    <property type="entry name" value="Dimeric_a/b-barrel"/>
</dbReference>
<proteinExistence type="predicted"/>
<dbReference type="RefSeq" id="WP_119831302.1">
    <property type="nucleotide sequence ID" value="NZ_QYUL01000002.1"/>
</dbReference>
<dbReference type="OrthoDB" id="9809462at2"/>
<organism evidence="5 6">
    <name type="scientific">Azospirillum cavernae</name>
    <dbReference type="NCBI Taxonomy" id="2320860"/>
    <lineage>
        <taxon>Bacteria</taxon>
        <taxon>Pseudomonadati</taxon>
        <taxon>Pseudomonadota</taxon>
        <taxon>Alphaproteobacteria</taxon>
        <taxon>Rhodospirillales</taxon>
        <taxon>Azospirillaceae</taxon>
        <taxon>Azospirillum</taxon>
    </lineage>
</organism>
<dbReference type="InterPro" id="IPR036390">
    <property type="entry name" value="WH_DNA-bd_sf"/>
</dbReference>
<feature type="domain" description="HTH asnC-type" evidence="4">
    <location>
        <begin position="1"/>
        <end position="64"/>
    </location>
</feature>
<keyword evidence="3" id="KW-0804">Transcription</keyword>
<keyword evidence="6" id="KW-1185">Reference proteome</keyword>
<dbReference type="PRINTS" id="PR00033">
    <property type="entry name" value="HTHASNC"/>
</dbReference>
<dbReference type="PANTHER" id="PTHR30154">
    <property type="entry name" value="LEUCINE-RESPONSIVE REGULATORY PROTEIN"/>
    <property type="match status" value="1"/>
</dbReference>
<dbReference type="GO" id="GO:0043565">
    <property type="term" value="F:sequence-specific DNA binding"/>
    <property type="evidence" value="ECO:0007669"/>
    <property type="project" value="InterPro"/>
</dbReference>
<dbReference type="Proteomes" id="UP000283458">
    <property type="component" value="Unassembled WGS sequence"/>
</dbReference>
<sequence length="141" mass="15205">MDDLDRQLIDLLTLNARTSTAALGRALGLSRSTVQDRLARLERTGAIAGYTVRLGDSAPRRGVSALVMMTVNAKLADRVVHALRKMPELTRLHSISGQYDLCATVSADSHDAMDAALDAIGRLPGVEKTMSSIVLSTKMER</sequence>
<dbReference type="PANTHER" id="PTHR30154:SF53">
    <property type="entry name" value="HTH-TYPE TRANSCRIPTIONAL REGULATOR LRPC"/>
    <property type="match status" value="1"/>
</dbReference>
<dbReference type="PROSITE" id="PS00519">
    <property type="entry name" value="HTH_ASNC_1"/>
    <property type="match status" value="1"/>
</dbReference>
<dbReference type="SUPFAM" id="SSF46785">
    <property type="entry name" value="Winged helix' DNA-binding domain"/>
    <property type="match status" value="1"/>
</dbReference>
<dbReference type="AlphaFoldDB" id="A0A418VVQ0"/>
<dbReference type="Pfam" id="PF13404">
    <property type="entry name" value="HTH_AsnC-type"/>
    <property type="match status" value="1"/>
</dbReference>
<evidence type="ECO:0000256" key="1">
    <source>
        <dbReference type="ARBA" id="ARBA00023015"/>
    </source>
</evidence>
<protein>
    <submittedName>
        <fullName evidence="5">Lrp/AsnC family transcriptional regulator</fullName>
    </submittedName>
</protein>
<keyword evidence="1" id="KW-0805">Transcription regulation</keyword>
<dbReference type="GO" id="GO:0043200">
    <property type="term" value="P:response to amino acid"/>
    <property type="evidence" value="ECO:0007669"/>
    <property type="project" value="TreeGrafter"/>
</dbReference>
<evidence type="ECO:0000256" key="2">
    <source>
        <dbReference type="ARBA" id="ARBA00023125"/>
    </source>
</evidence>
<dbReference type="InterPro" id="IPR019887">
    <property type="entry name" value="Tscrpt_reg_AsnC/Lrp_C"/>
</dbReference>
<reference evidence="5 6" key="1">
    <citation type="submission" date="2018-09" db="EMBL/GenBank/DDBJ databases">
        <authorList>
            <person name="Zhu H."/>
        </authorList>
    </citation>
    <scope>NUCLEOTIDE SEQUENCE [LARGE SCALE GENOMIC DNA]</scope>
    <source>
        <strain evidence="5 6">K2W22B-5</strain>
    </source>
</reference>
<dbReference type="SUPFAM" id="SSF54909">
    <property type="entry name" value="Dimeric alpha+beta barrel"/>
    <property type="match status" value="1"/>
</dbReference>
<evidence type="ECO:0000259" key="4">
    <source>
        <dbReference type="PROSITE" id="PS50956"/>
    </source>
</evidence>
<dbReference type="Gene3D" id="3.30.70.920">
    <property type="match status" value="1"/>
</dbReference>
<gene>
    <name evidence="5" type="ORF">D3877_13500</name>
</gene>
<dbReference type="InterPro" id="IPR019888">
    <property type="entry name" value="Tscrpt_reg_AsnC-like"/>
</dbReference>
<dbReference type="PROSITE" id="PS50956">
    <property type="entry name" value="HTH_ASNC_2"/>
    <property type="match status" value="1"/>
</dbReference>
<accession>A0A418VVQ0</accession>
<dbReference type="SMART" id="SM00344">
    <property type="entry name" value="HTH_ASNC"/>
    <property type="match status" value="1"/>
</dbReference>
<keyword evidence="2" id="KW-0238">DNA-binding</keyword>
<evidence type="ECO:0000313" key="5">
    <source>
        <dbReference type="EMBL" id="RJF81211.1"/>
    </source>
</evidence>
<dbReference type="InterPro" id="IPR000485">
    <property type="entry name" value="AsnC-type_HTH_dom"/>
</dbReference>
<comment type="caution">
    <text evidence="5">The sequence shown here is derived from an EMBL/GenBank/DDBJ whole genome shotgun (WGS) entry which is preliminary data.</text>
</comment>